<keyword evidence="5" id="KW-1185">Reference proteome</keyword>
<dbReference type="GO" id="GO:0008579">
    <property type="term" value="F:JUN kinase phosphatase activity"/>
    <property type="evidence" value="ECO:0007669"/>
    <property type="project" value="TreeGrafter"/>
</dbReference>
<dbReference type="EnsemblProtists" id="EOD34364">
    <property type="protein sequence ID" value="EOD34364"/>
    <property type="gene ID" value="EMIHUDRAFT_202127"/>
</dbReference>
<dbReference type="PaxDb" id="2903-EOD34364"/>
<dbReference type="PROSITE" id="PS00383">
    <property type="entry name" value="TYR_PHOSPHATASE_1"/>
    <property type="match status" value="1"/>
</dbReference>
<name>A0A0D3KF29_EMIH1</name>
<dbReference type="eggNOG" id="KOG1716">
    <property type="taxonomic scope" value="Eukaryota"/>
</dbReference>
<dbReference type="AlphaFoldDB" id="A0A0D3KF29"/>
<organism evidence="4 5">
    <name type="scientific">Emiliania huxleyi (strain CCMP1516)</name>
    <dbReference type="NCBI Taxonomy" id="280463"/>
    <lineage>
        <taxon>Eukaryota</taxon>
        <taxon>Haptista</taxon>
        <taxon>Haptophyta</taxon>
        <taxon>Prymnesiophyceae</taxon>
        <taxon>Isochrysidales</taxon>
        <taxon>Noelaerhabdaceae</taxon>
        <taxon>Emiliania</taxon>
    </lineage>
</organism>
<evidence type="ECO:0000256" key="1">
    <source>
        <dbReference type="ARBA" id="ARBA00022801"/>
    </source>
</evidence>
<dbReference type="SUPFAM" id="SSF52799">
    <property type="entry name" value="(Phosphotyrosine protein) phosphatases II"/>
    <property type="match status" value="1"/>
</dbReference>
<accession>A0A0D3KF29</accession>
<dbReference type="InterPro" id="IPR016130">
    <property type="entry name" value="Tyr_Pase_AS"/>
</dbReference>
<dbReference type="PANTHER" id="PTHR46377:SF1">
    <property type="entry name" value="DUAL SPECIFICITY PROTEIN PHOSPHATASE 19"/>
    <property type="match status" value="1"/>
</dbReference>
<dbReference type="KEGG" id="ehx:EMIHUDRAFT_202127"/>
<dbReference type="STRING" id="2903.R1FLX2"/>
<dbReference type="CDD" id="cd14498">
    <property type="entry name" value="DSP"/>
    <property type="match status" value="1"/>
</dbReference>
<keyword evidence="1" id="KW-0378">Hydrolase</keyword>
<evidence type="ECO:0000256" key="2">
    <source>
        <dbReference type="ARBA" id="ARBA00022912"/>
    </source>
</evidence>
<proteinExistence type="predicted"/>
<dbReference type="SMART" id="SM00195">
    <property type="entry name" value="DSPc"/>
    <property type="match status" value="1"/>
</dbReference>
<sequence length="290" mass="31186">MPDGPGSMVGTALSFVPGGALLSSWLASLASWLDSASGPTLEIPAFMGMDGAYVAEQRNELSECYGWLRLEGHGTAAIRRTEAHIHTTNADWAVLDPDTVRIVPQPGHEAEFRFGPLLLTEGEEVGCVLMRPEDPSAACACNMRFVPEEDEDGPGAHELVVSGSSYYFVWGKWVRAYVNVRVIPRQVCHNVFLGSAVCVNAAAVANLRVSHVLSIVDRRMAAPPGTTHRLCRVPDEESADLTPVMRVALPFLAAALRSGGHVLVHCDRGASRSASVVIAHLMQHPVKSQC</sequence>
<evidence type="ECO:0000259" key="3">
    <source>
        <dbReference type="PROSITE" id="PS50056"/>
    </source>
</evidence>
<dbReference type="GeneID" id="17279635"/>
<dbReference type="PROSITE" id="PS50056">
    <property type="entry name" value="TYR_PHOSPHATASE_2"/>
    <property type="match status" value="1"/>
</dbReference>
<dbReference type="Gene3D" id="3.90.190.10">
    <property type="entry name" value="Protein tyrosine phosphatase superfamily"/>
    <property type="match status" value="1"/>
</dbReference>
<dbReference type="Pfam" id="PF00782">
    <property type="entry name" value="DSPc"/>
    <property type="match status" value="1"/>
</dbReference>
<evidence type="ECO:0000313" key="5">
    <source>
        <dbReference type="Proteomes" id="UP000013827"/>
    </source>
</evidence>
<keyword evidence="2" id="KW-0904">Protein phosphatase</keyword>
<dbReference type="GO" id="GO:0005737">
    <property type="term" value="C:cytoplasm"/>
    <property type="evidence" value="ECO:0007669"/>
    <property type="project" value="TreeGrafter"/>
</dbReference>
<dbReference type="InterPro" id="IPR029021">
    <property type="entry name" value="Prot-tyrosine_phosphatase-like"/>
</dbReference>
<dbReference type="InterPro" id="IPR000340">
    <property type="entry name" value="Dual-sp_phosphatase_cat-dom"/>
</dbReference>
<evidence type="ECO:0000313" key="4">
    <source>
        <dbReference type="EnsemblProtists" id="EOD34364"/>
    </source>
</evidence>
<dbReference type="HOGENOM" id="CLU_961191_0_0_1"/>
<dbReference type="InterPro" id="IPR000387">
    <property type="entry name" value="Tyr_Pase_dom"/>
</dbReference>
<dbReference type="Proteomes" id="UP000013827">
    <property type="component" value="Unassembled WGS sequence"/>
</dbReference>
<protein>
    <recommendedName>
        <fullName evidence="3">Tyrosine specific protein phosphatases domain-containing protein</fullName>
    </recommendedName>
</protein>
<reference evidence="5" key="1">
    <citation type="journal article" date="2013" name="Nature">
        <title>Pan genome of the phytoplankton Emiliania underpins its global distribution.</title>
        <authorList>
            <person name="Read B.A."/>
            <person name="Kegel J."/>
            <person name="Klute M.J."/>
            <person name="Kuo A."/>
            <person name="Lefebvre S.C."/>
            <person name="Maumus F."/>
            <person name="Mayer C."/>
            <person name="Miller J."/>
            <person name="Monier A."/>
            <person name="Salamov A."/>
            <person name="Young J."/>
            <person name="Aguilar M."/>
            <person name="Claverie J.M."/>
            <person name="Frickenhaus S."/>
            <person name="Gonzalez K."/>
            <person name="Herman E.K."/>
            <person name="Lin Y.C."/>
            <person name="Napier J."/>
            <person name="Ogata H."/>
            <person name="Sarno A.F."/>
            <person name="Shmutz J."/>
            <person name="Schroeder D."/>
            <person name="de Vargas C."/>
            <person name="Verret F."/>
            <person name="von Dassow P."/>
            <person name="Valentin K."/>
            <person name="Van de Peer Y."/>
            <person name="Wheeler G."/>
            <person name="Dacks J.B."/>
            <person name="Delwiche C.F."/>
            <person name="Dyhrman S.T."/>
            <person name="Glockner G."/>
            <person name="John U."/>
            <person name="Richards T."/>
            <person name="Worden A.Z."/>
            <person name="Zhang X."/>
            <person name="Grigoriev I.V."/>
            <person name="Allen A.E."/>
            <person name="Bidle K."/>
            <person name="Borodovsky M."/>
            <person name="Bowler C."/>
            <person name="Brownlee C."/>
            <person name="Cock J.M."/>
            <person name="Elias M."/>
            <person name="Gladyshev V.N."/>
            <person name="Groth M."/>
            <person name="Guda C."/>
            <person name="Hadaegh A."/>
            <person name="Iglesias-Rodriguez M.D."/>
            <person name="Jenkins J."/>
            <person name="Jones B.M."/>
            <person name="Lawson T."/>
            <person name="Leese F."/>
            <person name="Lindquist E."/>
            <person name="Lobanov A."/>
            <person name="Lomsadze A."/>
            <person name="Malik S.B."/>
            <person name="Marsh M.E."/>
            <person name="Mackinder L."/>
            <person name="Mock T."/>
            <person name="Mueller-Roeber B."/>
            <person name="Pagarete A."/>
            <person name="Parker M."/>
            <person name="Probert I."/>
            <person name="Quesneville H."/>
            <person name="Raines C."/>
            <person name="Rensing S.A."/>
            <person name="Riano-Pachon D.M."/>
            <person name="Richier S."/>
            <person name="Rokitta S."/>
            <person name="Shiraiwa Y."/>
            <person name="Soanes D.M."/>
            <person name="van der Giezen M."/>
            <person name="Wahlund T.M."/>
            <person name="Williams B."/>
            <person name="Wilson W."/>
            <person name="Wolfe G."/>
            <person name="Wurch L.L."/>
        </authorList>
    </citation>
    <scope>NUCLEOTIDE SEQUENCE</scope>
</reference>
<feature type="domain" description="Tyrosine specific protein phosphatases" evidence="3">
    <location>
        <begin position="239"/>
        <end position="290"/>
    </location>
</feature>
<dbReference type="PANTHER" id="PTHR46377">
    <property type="entry name" value="DUAL SPECIFICITY PROTEIN PHOSPHATASE 19"/>
    <property type="match status" value="1"/>
</dbReference>
<reference evidence="4" key="2">
    <citation type="submission" date="2024-10" db="UniProtKB">
        <authorList>
            <consortium name="EnsemblProtists"/>
        </authorList>
    </citation>
    <scope>IDENTIFICATION</scope>
</reference>
<dbReference type="RefSeq" id="XP_005786793.1">
    <property type="nucleotide sequence ID" value="XM_005786736.1"/>
</dbReference>
<dbReference type="InterPro" id="IPR020422">
    <property type="entry name" value="TYR_PHOSPHATASE_DUAL_dom"/>
</dbReference>